<feature type="domain" description="Glycosyltransferase subfamily 4-like N-terminal" evidence="3">
    <location>
        <begin position="4"/>
        <end position="150"/>
    </location>
</feature>
<keyword evidence="1" id="KW-0328">Glycosyltransferase</keyword>
<dbReference type="PANTHER" id="PTHR12526">
    <property type="entry name" value="GLYCOSYLTRANSFERASE"/>
    <property type="match status" value="1"/>
</dbReference>
<evidence type="ECO:0000259" key="3">
    <source>
        <dbReference type="Pfam" id="PF13439"/>
    </source>
</evidence>
<dbReference type="Proteomes" id="UP000185696">
    <property type="component" value="Unassembled WGS sequence"/>
</dbReference>
<gene>
    <name evidence="4" type="ORF">BLA60_10015</name>
</gene>
<evidence type="ECO:0000313" key="5">
    <source>
        <dbReference type="Proteomes" id="UP000185696"/>
    </source>
</evidence>
<dbReference type="AlphaFoldDB" id="A0A7Z0WST5"/>
<sequence>MGTGGAETLVAGMALAGDQADWTSAVASAGGHRADALRARGVATFAVPAPHRRATGVLRAAHATRWAVREFAPDVVLAHNISASVVSRLAVTGRRIPVVTVFHGVAHVDYPAAARILRRTSRTVVAVADSAAAGLRAAGLPEPVVVPNAVFDQPPARDRATVRADLGLDPTVPVALCVARLEPQKRHDVLLAAWALLDDAVLLLAGDGSRRAALGARCAELGLTGRVRFLGTRRDVPDLLAAADLTVLTSDWEGMPVAVLESLAAGRPVVASDVDGVREVLAGGGGLLVPPGDAVATAEALCALLFDPAARATAAAAGSLYVHTRHNPETLMKTYNEILATAVAGGTR</sequence>
<accession>A0A7Z0WST5</accession>
<dbReference type="CDD" id="cd03801">
    <property type="entry name" value="GT4_PimA-like"/>
    <property type="match status" value="1"/>
</dbReference>
<evidence type="ECO:0000313" key="4">
    <source>
        <dbReference type="EMBL" id="OLF12306.1"/>
    </source>
</evidence>
<dbReference type="Gene3D" id="3.40.50.2000">
    <property type="entry name" value="Glycogen Phosphorylase B"/>
    <property type="match status" value="2"/>
</dbReference>
<dbReference type="Pfam" id="PF13692">
    <property type="entry name" value="Glyco_trans_1_4"/>
    <property type="match status" value="1"/>
</dbReference>
<dbReference type="OrthoDB" id="3646807at2"/>
<reference evidence="4 5" key="1">
    <citation type="submission" date="2016-12" db="EMBL/GenBank/DDBJ databases">
        <title>The draft genome sequence of Actinophytocola xinjiangensis.</title>
        <authorList>
            <person name="Wang W."/>
            <person name="Yuan L."/>
        </authorList>
    </citation>
    <scope>NUCLEOTIDE SEQUENCE [LARGE SCALE GENOMIC DNA]</scope>
    <source>
        <strain evidence="4 5">CGMCC 4.4663</strain>
    </source>
</reference>
<keyword evidence="2 4" id="KW-0808">Transferase</keyword>
<dbReference type="SUPFAM" id="SSF53756">
    <property type="entry name" value="UDP-Glycosyltransferase/glycogen phosphorylase"/>
    <property type="match status" value="1"/>
</dbReference>
<dbReference type="GO" id="GO:0016757">
    <property type="term" value="F:glycosyltransferase activity"/>
    <property type="evidence" value="ECO:0007669"/>
    <property type="project" value="UniProtKB-KW"/>
</dbReference>
<protein>
    <submittedName>
        <fullName evidence="4">Glycosyltransferase</fullName>
    </submittedName>
</protein>
<proteinExistence type="predicted"/>
<dbReference type="EMBL" id="MSIF01000003">
    <property type="protein sequence ID" value="OLF12306.1"/>
    <property type="molecule type" value="Genomic_DNA"/>
</dbReference>
<dbReference type="InterPro" id="IPR028098">
    <property type="entry name" value="Glyco_trans_4-like_N"/>
</dbReference>
<dbReference type="PANTHER" id="PTHR12526:SF630">
    <property type="entry name" value="GLYCOSYLTRANSFERASE"/>
    <property type="match status" value="1"/>
</dbReference>
<keyword evidence="5" id="KW-1185">Reference proteome</keyword>
<organism evidence="4 5">
    <name type="scientific">Actinophytocola xinjiangensis</name>
    <dbReference type="NCBI Taxonomy" id="485602"/>
    <lineage>
        <taxon>Bacteria</taxon>
        <taxon>Bacillati</taxon>
        <taxon>Actinomycetota</taxon>
        <taxon>Actinomycetes</taxon>
        <taxon>Pseudonocardiales</taxon>
        <taxon>Pseudonocardiaceae</taxon>
    </lineage>
</organism>
<evidence type="ECO:0000256" key="1">
    <source>
        <dbReference type="ARBA" id="ARBA00022676"/>
    </source>
</evidence>
<evidence type="ECO:0000256" key="2">
    <source>
        <dbReference type="ARBA" id="ARBA00022679"/>
    </source>
</evidence>
<name>A0A7Z0WST5_9PSEU</name>
<comment type="caution">
    <text evidence="4">The sequence shown here is derived from an EMBL/GenBank/DDBJ whole genome shotgun (WGS) entry which is preliminary data.</text>
</comment>
<dbReference type="Pfam" id="PF13439">
    <property type="entry name" value="Glyco_transf_4"/>
    <property type="match status" value="1"/>
</dbReference>